<feature type="compositionally biased region" description="Polar residues" evidence="6">
    <location>
        <begin position="647"/>
        <end position="671"/>
    </location>
</feature>
<proteinExistence type="predicted"/>
<dbReference type="PANTHER" id="PTHR46481">
    <property type="entry name" value="ZINC FINGER BED DOMAIN-CONTAINING PROTEIN 4"/>
    <property type="match status" value="1"/>
</dbReference>
<evidence type="ECO:0000256" key="3">
    <source>
        <dbReference type="ARBA" id="ARBA00022771"/>
    </source>
</evidence>
<comment type="subcellular location">
    <subcellularLocation>
        <location evidence="1">Nucleus</location>
    </subcellularLocation>
</comment>
<feature type="domain" description="Reverse transcriptase Ty1/copia-type" evidence="7">
    <location>
        <begin position="705"/>
        <end position="860"/>
    </location>
</feature>
<organism evidence="8">
    <name type="scientific">Tanacetum cinerariifolium</name>
    <name type="common">Dalmatian daisy</name>
    <name type="synonym">Chrysanthemum cinerariifolium</name>
    <dbReference type="NCBI Taxonomy" id="118510"/>
    <lineage>
        <taxon>Eukaryota</taxon>
        <taxon>Viridiplantae</taxon>
        <taxon>Streptophyta</taxon>
        <taxon>Embryophyta</taxon>
        <taxon>Tracheophyta</taxon>
        <taxon>Spermatophyta</taxon>
        <taxon>Magnoliopsida</taxon>
        <taxon>eudicotyledons</taxon>
        <taxon>Gunneridae</taxon>
        <taxon>Pentapetalae</taxon>
        <taxon>asterids</taxon>
        <taxon>campanulids</taxon>
        <taxon>Asterales</taxon>
        <taxon>Asteraceae</taxon>
        <taxon>Asteroideae</taxon>
        <taxon>Anthemideae</taxon>
        <taxon>Anthemidinae</taxon>
        <taxon>Tanacetum</taxon>
    </lineage>
</organism>
<sequence>MTTLAKKAILSGADNRPSMLEKDMYDSWKSIMELYMMNRQRGIMILESVENGLLIWPSIEENRVTRPKKYSELSATKAIQADCDVKATNIILQGLLQEERECKLYDEFDKFAYKKGETLLEFYLRFSLLLNDMNIYNMKLEQFQVNIKFLNTLPPEWSKFVTDVKLVRDLHTMNVEQLHAYLGQHEFHANEKGDYPIDGINYIMSFLTVVVTSRYPSTNNQLRNSSNPRQQATINNGRVKTVITHNAAYQADDLDTYESGCDEINTAKVSLMENLSHYGLDDLAKSAEIDNLKQNISEHLKEKESLMQTVTLLKNDFQKEESRNIDREIALEKHIKELNNIVFKRNRYAQIVHMLTKPQFFYDHTTKQALGNACPLIRITTTAKKPLRKPIALESNPPKLLVTLVYSRKPKESINNVLVSKSKINKSLSANKKEPNKSWGSTVFNVPSSSIDECRLSKLFSGLDSGCSKHMTGDRSQLINFVDKFLGTVKFGNDHVAKIIDAVATACFTQNRSIIRLRYGKTPYVLLHDKLPDLSYFHVFDALCYPTNDSENLEKLQPKANIAMASEQSSSGPTLHEMTPATISSGLVPKPTSLTPFVTPSRNDWDMLFQPLFDELLTLPPSVDHPAPEVIAPIAEVVAPKPAELTGSPSSTTVDQDAPSPSKSQSTSETQPPVIPNNVEEDNHDIEVAHMGNDMFFGMPIPEIYKLNLDELGGILKNMAWLVASGYRQDEGIDFKESFAPVVRLEAIRIFLAFAAHKNMVVYQIDVKTAFLNGNMQEEVYVSQLDGFMDPNNPNHMYKLKKALYGLKQAPRVRYDMLSSFLISQYFSKGSVDPTLFIRRNENDLLLVQIYVDDIIFAVSTPELLYTPMVEKSKLGEDKEGKAIDPSHYREHLSDTYIFTMKMEILLEPTSNKLMVGYLKMEVKQQSVQVKELQERCIIKAFQVIKSRKGSNTTLRNHITHLHCEVIKSQKNQNPKAGQTSMARDESVFGYDPDYIREQFAGLVIQRASQFNHFDHEQTTRVFQNTIQPRYTHVSHSTLKLNAIKLWLAAKQEIIDSFGSINACVNLKTDVWSVPYGVPGFYMCIIAHWIKPDTWQIMKRVISFEEFSSPHTGGALFKMLMKVLTNFNLEVKVMSITLDNTINNTSAMYKLKLKYDSPMGGRFYHSRYVAHINNLVLQAGLGVLAIDAIRKSFKTMLKDIFKSSARTQQRYVKICKDAEKPCLRPNWDVST</sequence>
<comment type="caution">
    <text evidence="8">The sequence shown here is derived from an EMBL/GenBank/DDBJ whole genome shotgun (WGS) entry which is preliminary data.</text>
</comment>
<evidence type="ECO:0000256" key="1">
    <source>
        <dbReference type="ARBA" id="ARBA00004123"/>
    </source>
</evidence>
<dbReference type="InterPro" id="IPR043502">
    <property type="entry name" value="DNA/RNA_pol_sf"/>
</dbReference>
<dbReference type="Pfam" id="PF07727">
    <property type="entry name" value="RVT_2"/>
    <property type="match status" value="1"/>
</dbReference>
<dbReference type="InterPro" id="IPR013103">
    <property type="entry name" value="RVT_2"/>
</dbReference>
<evidence type="ECO:0000259" key="7">
    <source>
        <dbReference type="Pfam" id="PF07727"/>
    </source>
</evidence>
<dbReference type="GO" id="GO:0008270">
    <property type="term" value="F:zinc ion binding"/>
    <property type="evidence" value="ECO:0007669"/>
    <property type="project" value="UniProtKB-KW"/>
</dbReference>
<name>A0A6L2LGC0_TANCI</name>
<dbReference type="SUPFAM" id="SSF56672">
    <property type="entry name" value="DNA/RNA polymerases"/>
    <property type="match status" value="1"/>
</dbReference>
<gene>
    <name evidence="8" type="ORF">Tci_031233</name>
</gene>
<protein>
    <submittedName>
        <fullName evidence="8">Retrovirus-related Pol polyprotein from transposon TNT 1-94</fullName>
    </submittedName>
</protein>
<keyword evidence="2" id="KW-0479">Metal-binding</keyword>
<evidence type="ECO:0000256" key="4">
    <source>
        <dbReference type="ARBA" id="ARBA00022833"/>
    </source>
</evidence>
<dbReference type="GO" id="GO:0005634">
    <property type="term" value="C:nucleus"/>
    <property type="evidence" value="ECO:0007669"/>
    <property type="project" value="UniProtKB-SubCell"/>
</dbReference>
<feature type="region of interest" description="Disordered" evidence="6">
    <location>
        <begin position="643"/>
        <end position="680"/>
    </location>
</feature>
<dbReference type="EMBL" id="BKCJ010004141">
    <property type="protein sequence ID" value="GEU59255.1"/>
    <property type="molecule type" value="Genomic_DNA"/>
</dbReference>
<evidence type="ECO:0000256" key="6">
    <source>
        <dbReference type="SAM" id="MobiDB-lite"/>
    </source>
</evidence>
<accession>A0A6L2LGC0</accession>
<evidence type="ECO:0000256" key="5">
    <source>
        <dbReference type="ARBA" id="ARBA00023242"/>
    </source>
</evidence>
<evidence type="ECO:0000313" key="8">
    <source>
        <dbReference type="EMBL" id="GEU59255.1"/>
    </source>
</evidence>
<feature type="region of interest" description="Disordered" evidence="6">
    <location>
        <begin position="567"/>
        <end position="590"/>
    </location>
</feature>
<dbReference type="PANTHER" id="PTHR46481:SF10">
    <property type="entry name" value="ZINC FINGER BED DOMAIN-CONTAINING PROTEIN 39"/>
    <property type="match status" value="1"/>
</dbReference>
<keyword evidence="4" id="KW-0862">Zinc</keyword>
<dbReference type="SUPFAM" id="SSF53098">
    <property type="entry name" value="Ribonuclease H-like"/>
    <property type="match status" value="1"/>
</dbReference>
<keyword evidence="3" id="KW-0863">Zinc-finger</keyword>
<keyword evidence="5" id="KW-0539">Nucleus</keyword>
<dbReference type="InterPro" id="IPR012337">
    <property type="entry name" value="RNaseH-like_sf"/>
</dbReference>
<dbReference type="AlphaFoldDB" id="A0A6L2LGC0"/>
<dbReference type="InterPro" id="IPR052035">
    <property type="entry name" value="ZnF_BED_domain_contain"/>
</dbReference>
<evidence type="ECO:0000256" key="2">
    <source>
        <dbReference type="ARBA" id="ARBA00022723"/>
    </source>
</evidence>
<reference evidence="8" key="1">
    <citation type="journal article" date="2019" name="Sci. Rep.">
        <title>Draft genome of Tanacetum cinerariifolium, the natural source of mosquito coil.</title>
        <authorList>
            <person name="Yamashiro T."/>
            <person name="Shiraishi A."/>
            <person name="Satake H."/>
            <person name="Nakayama K."/>
        </authorList>
    </citation>
    <scope>NUCLEOTIDE SEQUENCE</scope>
</reference>